<evidence type="ECO:0000256" key="7">
    <source>
        <dbReference type="PIRNR" id="PIRNR003107"/>
    </source>
</evidence>
<dbReference type="eggNOG" id="COG0704">
    <property type="taxonomic scope" value="Bacteria"/>
</dbReference>
<comment type="subcellular location">
    <subcellularLocation>
        <location evidence="1 7">Cytoplasm</location>
    </subcellularLocation>
</comment>
<protein>
    <recommendedName>
        <fullName evidence="7">Phosphate-specific transport system accessory protein PhoU</fullName>
    </recommendedName>
</protein>
<organism evidence="9 10">
    <name type="scientific">Pseudobacteroides cellulosolvens ATCC 35603 = DSM 2933</name>
    <dbReference type="NCBI Taxonomy" id="398512"/>
    <lineage>
        <taxon>Bacteria</taxon>
        <taxon>Bacillati</taxon>
        <taxon>Bacillota</taxon>
        <taxon>Clostridia</taxon>
        <taxon>Eubacteriales</taxon>
        <taxon>Oscillospiraceae</taxon>
        <taxon>Pseudobacteroides</taxon>
    </lineage>
</organism>
<dbReference type="STRING" id="398512.Bccel_2930"/>
<feature type="domain" description="PhoU" evidence="8">
    <location>
        <begin position="20"/>
        <end position="107"/>
    </location>
</feature>
<proteinExistence type="inferred from homology"/>
<dbReference type="GO" id="GO:0005737">
    <property type="term" value="C:cytoplasm"/>
    <property type="evidence" value="ECO:0007669"/>
    <property type="project" value="UniProtKB-SubCell"/>
</dbReference>
<evidence type="ECO:0000256" key="2">
    <source>
        <dbReference type="ARBA" id="ARBA00008107"/>
    </source>
</evidence>
<evidence type="ECO:0000256" key="1">
    <source>
        <dbReference type="ARBA" id="ARBA00004496"/>
    </source>
</evidence>
<evidence type="ECO:0000313" key="10">
    <source>
        <dbReference type="Proteomes" id="UP000036923"/>
    </source>
</evidence>
<keyword evidence="6 7" id="KW-0592">Phosphate transport</keyword>
<dbReference type="InterPro" id="IPR038078">
    <property type="entry name" value="PhoU-like_sf"/>
</dbReference>
<dbReference type="SUPFAM" id="SSF109755">
    <property type="entry name" value="PhoU-like"/>
    <property type="match status" value="1"/>
</dbReference>
<dbReference type="InterPro" id="IPR026022">
    <property type="entry name" value="PhoU_dom"/>
</dbReference>
<evidence type="ECO:0000256" key="5">
    <source>
        <dbReference type="ARBA" id="ARBA00022490"/>
    </source>
</evidence>
<dbReference type="PATRIC" id="fig|398512.5.peg.3075"/>
<dbReference type="Proteomes" id="UP000036923">
    <property type="component" value="Unassembled WGS sequence"/>
</dbReference>
<comment type="function">
    <text evidence="7">Plays a role in the regulation of phosphate uptake.</text>
</comment>
<reference evidence="10" key="1">
    <citation type="submission" date="2015-07" db="EMBL/GenBank/DDBJ databases">
        <title>Near-Complete Genome Sequence of the Cellulolytic Bacterium Bacteroides (Pseudobacteroides) cellulosolvens ATCC 35603.</title>
        <authorList>
            <person name="Dassa B."/>
            <person name="Utturkar S.M."/>
            <person name="Klingeman D.M."/>
            <person name="Hurt R.A."/>
            <person name="Keller M."/>
            <person name="Xu J."/>
            <person name="Reddy Y.H.K."/>
            <person name="Borovok I."/>
            <person name="Grinberg I.R."/>
            <person name="Lamed R."/>
            <person name="Zhivin O."/>
            <person name="Bayer E.A."/>
            <person name="Brown S.D."/>
        </authorList>
    </citation>
    <scope>NUCLEOTIDE SEQUENCE [LARGE SCALE GENOMIC DNA]</scope>
    <source>
        <strain evidence="10">DSM 2933</strain>
    </source>
</reference>
<dbReference type="RefSeq" id="WP_050753469.1">
    <property type="nucleotide sequence ID" value="NZ_JQKC01000034.1"/>
</dbReference>
<dbReference type="GO" id="GO:0006817">
    <property type="term" value="P:phosphate ion transport"/>
    <property type="evidence" value="ECO:0007669"/>
    <property type="project" value="UniProtKB-KW"/>
</dbReference>
<evidence type="ECO:0000256" key="6">
    <source>
        <dbReference type="ARBA" id="ARBA00022592"/>
    </source>
</evidence>
<dbReference type="GO" id="GO:0045936">
    <property type="term" value="P:negative regulation of phosphate metabolic process"/>
    <property type="evidence" value="ECO:0007669"/>
    <property type="project" value="InterPro"/>
</dbReference>
<dbReference type="PANTHER" id="PTHR42930:SF3">
    <property type="entry name" value="PHOSPHATE-SPECIFIC TRANSPORT SYSTEM ACCESSORY PROTEIN PHOU"/>
    <property type="match status" value="1"/>
</dbReference>
<dbReference type="FunFam" id="1.20.58.220:FF:000004">
    <property type="entry name" value="Phosphate-specific transport system accessory protein PhoU"/>
    <property type="match status" value="1"/>
</dbReference>
<feature type="domain" description="PhoU" evidence="8">
    <location>
        <begin position="122"/>
        <end position="207"/>
    </location>
</feature>
<gene>
    <name evidence="9" type="ORF">Bccel_2930</name>
</gene>
<evidence type="ECO:0000259" key="8">
    <source>
        <dbReference type="Pfam" id="PF01895"/>
    </source>
</evidence>
<comment type="similarity">
    <text evidence="2 7">Belongs to the PhoU family.</text>
</comment>
<sequence>MVTTRHFFDKELEDLHHDLIKMASLVEESIDNTIVALKKQDINMARTIFKNDDVIDDMEKSIERKCMNLIARQQPIAKDLRVISTALKIITDMERIADHSSDIAEITIRMADEKYIKPLIDIPKMADLAKQMVKKSIDAYIKLDLPLAKAVCESDDEVDDLFFKIILELINIMKNDSQSIEQAINFMFIAKYLERMADHATNISEWVAFIVTGEHEHLSRHLNKDDRINNPFVNIADEMKKDNND</sequence>
<dbReference type="NCBIfam" id="TIGR02135">
    <property type="entry name" value="phoU_full"/>
    <property type="match status" value="1"/>
</dbReference>
<accession>A0A0L6JPE1</accession>
<dbReference type="InterPro" id="IPR028366">
    <property type="entry name" value="PhoU"/>
</dbReference>
<comment type="subunit">
    <text evidence="3 7">Homodimer.</text>
</comment>
<dbReference type="AlphaFoldDB" id="A0A0L6JPE1"/>
<evidence type="ECO:0000256" key="3">
    <source>
        <dbReference type="ARBA" id="ARBA00011738"/>
    </source>
</evidence>
<dbReference type="EMBL" id="LGTC01000001">
    <property type="protein sequence ID" value="KNY27659.1"/>
    <property type="molecule type" value="Genomic_DNA"/>
</dbReference>
<keyword evidence="10" id="KW-1185">Reference proteome</keyword>
<dbReference type="PIRSF" id="PIRSF003107">
    <property type="entry name" value="PhoU"/>
    <property type="match status" value="1"/>
</dbReference>
<dbReference type="Pfam" id="PF01895">
    <property type="entry name" value="PhoU"/>
    <property type="match status" value="2"/>
</dbReference>
<dbReference type="PANTHER" id="PTHR42930">
    <property type="entry name" value="PHOSPHATE-SPECIFIC TRANSPORT SYSTEM ACCESSORY PROTEIN PHOU"/>
    <property type="match status" value="1"/>
</dbReference>
<comment type="caution">
    <text evidence="9">The sequence shown here is derived from an EMBL/GenBank/DDBJ whole genome shotgun (WGS) entry which is preliminary data.</text>
</comment>
<dbReference type="Gene3D" id="1.20.58.220">
    <property type="entry name" value="Phosphate transport system protein phou homolog 2, domain 2"/>
    <property type="match status" value="1"/>
</dbReference>
<dbReference type="OrthoDB" id="9814256at2"/>
<keyword evidence="4 7" id="KW-0813">Transport</keyword>
<dbReference type="GO" id="GO:0030643">
    <property type="term" value="P:intracellular phosphate ion homeostasis"/>
    <property type="evidence" value="ECO:0007669"/>
    <property type="project" value="InterPro"/>
</dbReference>
<name>A0A0L6JPE1_9FIRM</name>
<evidence type="ECO:0000256" key="4">
    <source>
        <dbReference type="ARBA" id="ARBA00022448"/>
    </source>
</evidence>
<keyword evidence="5 7" id="KW-0963">Cytoplasm</keyword>
<evidence type="ECO:0000313" key="9">
    <source>
        <dbReference type="EMBL" id="KNY27659.1"/>
    </source>
</evidence>